<accession>A0A7S3VGY3</accession>
<keyword evidence="2" id="KW-0732">Signal</keyword>
<proteinExistence type="predicted"/>
<evidence type="ECO:0000256" key="1">
    <source>
        <dbReference type="SAM" id="MobiDB-lite"/>
    </source>
</evidence>
<gene>
    <name evidence="3" type="ORF">DTER00134_LOCUS66</name>
</gene>
<name>A0A7S3VGY3_DUNTE</name>
<reference evidence="3" key="1">
    <citation type="submission" date="2021-01" db="EMBL/GenBank/DDBJ databases">
        <authorList>
            <person name="Corre E."/>
            <person name="Pelletier E."/>
            <person name="Niang G."/>
            <person name="Scheremetjew M."/>
            <person name="Finn R."/>
            <person name="Kale V."/>
            <person name="Holt S."/>
            <person name="Cochrane G."/>
            <person name="Meng A."/>
            <person name="Brown T."/>
            <person name="Cohen L."/>
        </authorList>
    </citation>
    <scope>NUCLEOTIDE SEQUENCE</scope>
    <source>
        <strain evidence="3">CCMP1320</strain>
    </source>
</reference>
<sequence length="192" mass="20995">MLYLVFSICLVWLACTCTKAEQLLSDCPDGYWDCLFTDESGHVQHSLGGFSYGRCMNYAKRKCLTCRPEMDDPSIIVARCNALVPECLGRCNIFADLYSCCYIEPQQEQLPPLDHGSANGPVRRLHVMQNLGMRNRGVGEESDEHSAPASKPASQGTHPAQEAQLGETEGKQPGVCGNLPPGPLARKEACGF</sequence>
<feature type="chain" id="PRO_5030852286" description="SREBP regulating gene protein" evidence="2">
    <location>
        <begin position="21"/>
        <end position="192"/>
    </location>
</feature>
<evidence type="ECO:0000313" key="3">
    <source>
        <dbReference type="EMBL" id="CAE0485027.1"/>
    </source>
</evidence>
<dbReference type="AlphaFoldDB" id="A0A7S3VGY3"/>
<evidence type="ECO:0008006" key="4">
    <source>
        <dbReference type="Google" id="ProtNLM"/>
    </source>
</evidence>
<dbReference type="EMBL" id="HBIP01000140">
    <property type="protein sequence ID" value="CAE0485027.1"/>
    <property type="molecule type" value="Transcribed_RNA"/>
</dbReference>
<feature type="region of interest" description="Disordered" evidence="1">
    <location>
        <begin position="137"/>
        <end position="192"/>
    </location>
</feature>
<protein>
    <recommendedName>
        <fullName evidence="4">SREBP regulating gene protein</fullName>
    </recommendedName>
</protein>
<organism evidence="3">
    <name type="scientific">Dunaliella tertiolecta</name>
    <name type="common">Green alga</name>
    <dbReference type="NCBI Taxonomy" id="3047"/>
    <lineage>
        <taxon>Eukaryota</taxon>
        <taxon>Viridiplantae</taxon>
        <taxon>Chlorophyta</taxon>
        <taxon>core chlorophytes</taxon>
        <taxon>Chlorophyceae</taxon>
        <taxon>CS clade</taxon>
        <taxon>Chlamydomonadales</taxon>
        <taxon>Dunaliellaceae</taxon>
        <taxon>Dunaliella</taxon>
    </lineage>
</organism>
<evidence type="ECO:0000256" key="2">
    <source>
        <dbReference type="SAM" id="SignalP"/>
    </source>
</evidence>
<feature type="signal peptide" evidence="2">
    <location>
        <begin position="1"/>
        <end position="20"/>
    </location>
</feature>